<name>A0ACC2N722_9HYME</name>
<proteinExistence type="predicted"/>
<protein>
    <submittedName>
        <fullName evidence="1">Uncharacterized protein</fullName>
    </submittedName>
</protein>
<keyword evidence="2" id="KW-1185">Reference proteome</keyword>
<dbReference type="Proteomes" id="UP001239111">
    <property type="component" value="Chromosome 4"/>
</dbReference>
<organism evidence="1 2">
    <name type="scientific">Eretmocerus hayati</name>
    <dbReference type="NCBI Taxonomy" id="131215"/>
    <lineage>
        <taxon>Eukaryota</taxon>
        <taxon>Metazoa</taxon>
        <taxon>Ecdysozoa</taxon>
        <taxon>Arthropoda</taxon>
        <taxon>Hexapoda</taxon>
        <taxon>Insecta</taxon>
        <taxon>Pterygota</taxon>
        <taxon>Neoptera</taxon>
        <taxon>Endopterygota</taxon>
        <taxon>Hymenoptera</taxon>
        <taxon>Apocrita</taxon>
        <taxon>Proctotrupomorpha</taxon>
        <taxon>Chalcidoidea</taxon>
        <taxon>Aphelinidae</taxon>
        <taxon>Aphelininae</taxon>
        <taxon>Eretmocerus</taxon>
    </lineage>
</organism>
<evidence type="ECO:0000313" key="2">
    <source>
        <dbReference type="Proteomes" id="UP001239111"/>
    </source>
</evidence>
<dbReference type="EMBL" id="CM056744">
    <property type="protein sequence ID" value="KAJ8667000.1"/>
    <property type="molecule type" value="Genomic_DNA"/>
</dbReference>
<sequence length="239" mass="27219">MSFVSLFHIFGLVLFLFVAAGSSEGVFEKIRAGLQNAKNYLETAKNIADLVSNSLNKNKYQSYKMRGDNDDFADSPRKDTFEPKNLISSFFRLMGLDSGKVTAITVNGFVFLAQLISELFKLKPKMEQSISESYNLDTSDIAKVVTGNENEKVQNLWNQAQSKSLPRRLIEEIGGRNSSCVQLLICKSSPIIWAAQKSMRDQSVRIQRDITSWLPSREKFEEYSDNCDDKYRDCRMNFT</sequence>
<accession>A0ACC2N722</accession>
<evidence type="ECO:0000313" key="1">
    <source>
        <dbReference type="EMBL" id="KAJ8667000.1"/>
    </source>
</evidence>
<comment type="caution">
    <text evidence="1">The sequence shown here is derived from an EMBL/GenBank/DDBJ whole genome shotgun (WGS) entry which is preliminary data.</text>
</comment>
<gene>
    <name evidence="1" type="ORF">QAD02_008662</name>
</gene>
<reference evidence="1" key="1">
    <citation type="submission" date="2023-04" db="EMBL/GenBank/DDBJ databases">
        <title>A chromosome-level genome assembly of the parasitoid wasp Eretmocerus hayati.</title>
        <authorList>
            <person name="Zhong Y."/>
            <person name="Liu S."/>
            <person name="Liu Y."/>
        </authorList>
    </citation>
    <scope>NUCLEOTIDE SEQUENCE</scope>
    <source>
        <strain evidence="1">ZJU_SS_LIU_2023</strain>
    </source>
</reference>